<gene>
    <name evidence="15" type="ORF">SCHCODRAFT_235584</name>
</gene>
<dbReference type="STRING" id="578458.D8Q896"/>
<evidence type="ECO:0000256" key="8">
    <source>
        <dbReference type="ARBA" id="ARBA00023163"/>
    </source>
</evidence>
<evidence type="ECO:0000313" key="15">
    <source>
        <dbReference type="EMBL" id="EFI96564.1"/>
    </source>
</evidence>
<evidence type="ECO:0000256" key="7">
    <source>
        <dbReference type="ARBA" id="ARBA00022833"/>
    </source>
</evidence>
<keyword evidence="6 11" id="KW-0863">Zinc-finger</keyword>
<feature type="domain" description="TFIIS-type" evidence="14">
    <location>
        <begin position="79"/>
        <end position="119"/>
    </location>
</feature>
<dbReference type="eggNOG" id="KOG2691">
    <property type="taxonomic scope" value="Eukaryota"/>
</dbReference>
<dbReference type="GO" id="GO:0003676">
    <property type="term" value="F:nucleic acid binding"/>
    <property type="evidence" value="ECO:0007669"/>
    <property type="project" value="InterPro"/>
</dbReference>
<evidence type="ECO:0000256" key="13">
    <source>
        <dbReference type="SAM" id="MobiDB-lite"/>
    </source>
</evidence>
<dbReference type="OrthoDB" id="282270at2759"/>
<organism evidence="16">
    <name type="scientific">Schizophyllum commune (strain H4-8 / FGSC 9210)</name>
    <name type="common">Split gill fungus</name>
    <dbReference type="NCBI Taxonomy" id="578458"/>
    <lineage>
        <taxon>Eukaryota</taxon>
        <taxon>Fungi</taxon>
        <taxon>Dikarya</taxon>
        <taxon>Basidiomycota</taxon>
        <taxon>Agaricomycotina</taxon>
        <taxon>Agaricomycetes</taxon>
        <taxon>Agaricomycetidae</taxon>
        <taxon>Agaricales</taxon>
        <taxon>Schizophyllaceae</taxon>
        <taxon>Schizophyllum</taxon>
    </lineage>
</organism>
<comment type="similarity">
    <text evidence="12">Belongs to the archaeal rpoM/eukaryotic RPA12/RPB9/RPC11 RNA polymerase family.</text>
</comment>
<evidence type="ECO:0000256" key="5">
    <source>
        <dbReference type="ARBA" id="ARBA00022723"/>
    </source>
</evidence>
<dbReference type="GO" id="GO:0005665">
    <property type="term" value="C:RNA polymerase II, core complex"/>
    <property type="evidence" value="ECO:0007669"/>
    <property type="project" value="TreeGrafter"/>
</dbReference>
<dbReference type="PANTHER" id="PTHR11239">
    <property type="entry name" value="DNA-DIRECTED RNA POLYMERASE"/>
    <property type="match status" value="1"/>
</dbReference>
<dbReference type="PROSITE" id="PS01030">
    <property type="entry name" value="RNA_POL_M_15KD"/>
    <property type="match status" value="1"/>
</dbReference>
<evidence type="ECO:0000256" key="12">
    <source>
        <dbReference type="RuleBase" id="RU003474"/>
    </source>
</evidence>
<dbReference type="InterPro" id="IPR019761">
    <property type="entry name" value="DNA-dir_RNA_pol-M_15_CS"/>
</dbReference>
<dbReference type="InterPro" id="IPR001222">
    <property type="entry name" value="Znf_TFIIS"/>
</dbReference>
<protein>
    <recommendedName>
        <fullName evidence="3">DNA-directed RNA polymerase II subunit RPB9</fullName>
    </recommendedName>
    <alternativeName>
        <fullName evidence="10">DNA-directed RNA polymerase II subunit 9</fullName>
    </alternativeName>
</protein>
<comment type="subunit">
    <text evidence="2">Component of the RNA polymerase II (Pol II) complex consisting of 12 subunits.</text>
</comment>
<evidence type="ECO:0000256" key="4">
    <source>
        <dbReference type="ARBA" id="ARBA00022478"/>
    </source>
</evidence>
<dbReference type="GO" id="GO:0008270">
    <property type="term" value="F:zinc ion binding"/>
    <property type="evidence" value="ECO:0007669"/>
    <property type="project" value="UniProtKB-KW"/>
</dbReference>
<accession>D8Q896</accession>
<dbReference type="InterPro" id="IPR012164">
    <property type="entry name" value="Rpa12/Rpb9/Rpc10/TFS"/>
</dbReference>
<dbReference type="KEGG" id="scm:SCHCO_02628233"/>
<evidence type="ECO:0000259" key="14">
    <source>
        <dbReference type="PROSITE" id="PS51133"/>
    </source>
</evidence>
<dbReference type="Pfam" id="PF02150">
    <property type="entry name" value="Zn_ribbon_RPB9"/>
    <property type="match status" value="1"/>
</dbReference>
<evidence type="ECO:0000313" key="16">
    <source>
        <dbReference type="Proteomes" id="UP000007431"/>
    </source>
</evidence>
<keyword evidence="16" id="KW-1185">Reference proteome</keyword>
<dbReference type="PROSITE" id="PS51133">
    <property type="entry name" value="ZF_TFIIS_2"/>
    <property type="match status" value="1"/>
</dbReference>
<feature type="compositionally biased region" description="Basic and acidic residues" evidence="13">
    <location>
        <begin position="141"/>
        <end position="152"/>
    </location>
</feature>
<dbReference type="GO" id="GO:0006283">
    <property type="term" value="P:transcription-coupled nucleotide-excision repair"/>
    <property type="evidence" value="ECO:0007669"/>
    <property type="project" value="TreeGrafter"/>
</dbReference>
<dbReference type="FunCoup" id="D8Q896">
    <property type="interactions" value="246"/>
</dbReference>
<keyword evidence="5 12" id="KW-0479">Metal-binding</keyword>
<evidence type="ECO:0000256" key="11">
    <source>
        <dbReference type="PROSITE-ProRule" id="PRU00472"/>
    </source>
</evidence>
<evidence type="ECO:0000256" key="9">
    <source>
        <dbReference type="ARBA" id="ARBA00023242"/>
    </source>
</evidence>
<dbReference type="GO" id="GO:0003899">
    <property type="term" value="F:DNA-directed RNA polymerase activity"/>
    <property type="evidence" value="ECO:0007669"/>
    <property type="project" value="InterPro"/>
</dbReference>
<evidence type="ECO:0000256" key="2">
    <source>
        <dbReference type="ARBA" id="ARBA00011730"/>
    </source>
</evidence>
<evidence type="ECO:0000256" key="1">
    <source>
        <dbReference type="ARBA" id="ARBA00004604"/>
    </source>
</evidence>
<evidence type="ECO:0000256" key="10">
    <source>
        <dbReference type="ARBA" id="ARBA00042129"/>
    </source>
</evidence>
<dbReference type="CDD" id="cd10508">
    <property type="entry name" value="Zn-ribbon_RPB9"/>
    <property type="match status" value="1"/>
</dbReference>
<dbReference type="RefSeq" id="XP_003031467.1">
    <property type="nucleotide sequence ID" value="XM_003031421.1"/>
</dbReference>
<dbReference type="AlphaFoldDB" id="D8Q896"/>
<dbReference type="GO" id="GO:0001193">
    <property type="term" value="P:maintenance of transcriptional fidelity during transcription elongation by RNA polymerase II"/>
    <property type="evidence" value="ECO:0007669"/>
    <property type="project" value="TreeGrafter"/>
</dbReference>
<dbReference type="SMART" id="SM00440">
    <property type="entry name" value="ZnF_C2C2"/>
    <property type="match status" value="1"/>
</dbReference>
<proteinExistence type="inferred from homology"/>
<dbReference type="InterPro" id="IPR001529">
    <property type="entry name" value="Zn_ribbon_RPB9"/>
</dbReference>
<dbReference type="GO" id="GO:0006367">
    <property type="term" value="P:transcription initiation at RNA polymerase II promoter"/>
    <property type="evidence" value="ECO:0007669"/>
    <property type="project" value="TreeGrafter"/>
</dbReference>
<dbReference type="Pfam" id="PF01096">
    <property type="entry name" value="Zn_ribbon_TFIIS"/>
    <property type="match status" value="1"/>
</dbReference>
<keyword evidence="4 12" id="KW-0240">DNA-directed RNA polymerase</keyword>
<dbReference type="Proteomes" id="UP000007431">
    <property type="component" value="Unassembled WGS sequence"/>
</dbReference>
<dbReference type="GeneID" id="9586881"/>
<keyword evidence="9" id="KW-0539">Nucleus</keyword>
<name>D8Q896_SCHCM</name>
<evidence type="ECO:0000256" key="6">
    <source>
        <dbReference type="ARBA" id="ARBA00022771"/>
    </source>
</evidence>
<dbReference type="SUPFAM" id="SSF57783">
    <property type="entry name" value="Zinc beta-ribbon"/>
    <property type="match status" value="2"/>
</dbReference>
<dbReference type="GO" id="GO:0005730">
    <property type="term" value="C:nucleolus"/>
    <property type="evidence" value="ECO:0007669"/>
    <property type="project" value="UniProtKB-SubCell"/>
</dbReference>
<comment type="subcellular location">
    <subcellularLocation>
        <location evidence="1">Nucleus</location>
        <location evidence="1">Nucleolus</location>
    </subcellularLocation>
</comment>
<keyword evidence="7" id="KW-0862">Zinc</keyword>
<reference evidence="15 16" key="1">
    <citation type="journal article" date="2010" name="Nat. Biotechnol.">
        <title>Genome sequence of the model mushroom Schizophyllum commune.</title>
        <authorList>
            <person name="Ohm R.A."/>
            <person name="de Jong J.F."/>
            <person name="Lugones L.G."/>
            <person name="Aerts A."/>
            <person name="Kothe E."/>
            <person name="Stajich J.E."/>
            <person name="de Vries R.P."/>
            <person name="Record E."/>
            <person name="Levasseur A."/>
            <person name="Baker S.E."/>
            <person name="Bartholomew K.A."/>
            <person name="Coutinho P.M."/>
            <person name="Erdmann S."/>
            <person name="Fowler T.J."/>
            <person name="Gathman A.C."/>
            <person name="Lombard V."/>
            <person name="Henrissat B."/>
            <person name="Knabe N."/>
            <person name="Kuees U."/>
            <person name="Lilly W.W."/>
            <person name="Lindquist E."/>
            <person name="Lucas S."/>
            <person name="Magnuson J.K."/>
            <person name="Piumi F."/>
            <person name="Raudaskoski M."/>
            <person name="Salamov A."/>
            <person name="Schmutz J."/>
            <person name="Schwarze F.W.M.R."/>
            <person name="vanKuyk P.A."/>
            <person name="Horton J.S."/>
            <person name="Grigoriev I.V."/>
            <person name="Woesten H.A.B."/>
        </authorList>
    </citation>
    <scope>NUCLEOTIDE SEQUENCE [LARGE SCALE GENOMIC DNA]</scope>
    <source>
        <strain evidence="16">H4-8 / FGSC 9210</strain>
    </source>
</reference>
<dbReference type="InParanoid" id="D8Q896"/>
<dbReference type="OMA" id="DTSMVLF"/>
<sequence>METQGPTPALHFCTECNNLLYPKADRAYNRLYYYCRMCSRDQPAGEGDAIVYRNDLLTITKEQMGEVSNLETDPTLAHAEQQCPACHYHDAVIFQDQSKRHQTRMILFYVCTSCGHCFLDPILVKKKKRRQRKENFEEEEENKKRQRQEYERQGLIPPPSLAPFGRPLVEEIDCASESEGFLDCFKKGASLELKL</sequence>
<dbReference type="EMBL" id="GL377307">
    <property type="protein sequence ID" value="EFI96564.1"/>
    <property type="molecule type" value="Genomic_DNA"/>
</dbReference>
<dbReference type="PANTHER" id="PTHR11239:SF1">
    <property type="entry name" value="DNA-DIRECTED RNA POLYMERASE II SUBUNIT RPB9"/>
    <property type="match status" value="1"/>
</dbReference>
<dbReference type="HOGENOM" id="CLU_1397076_0_0_1"/>
<feature type="region of interest" description="Disordered" evidence="13">
    <location>
        <begin position="130"/>
        <end position="164"/>
    </location>
</feature>
<evidence type="ECO:0000256" key="3">
    <source>
        <dbReference type="ARBA" id="ARBA00015926"/>
    </source>
</evidence>
<keyword evidence="8 12" id="KW-0804">Transcription</keyword>
<dbReference type="Gene3D" id="2.20.25.10">
    <property type="match status" value="2"/>
</dbReference>
<dbReference type="VEuPathDB" id="FungiDB:SCHCODRAFT_02628233"/>
<dbReference type="InterPro" id="IPR034012">
    <property type="entry name" value="Zn_ribbon_RPB9_C"/>
</dbReference>